<feature type="region of interest" description="Disordered" evidence="6">
    <location>
        <begin position="278"/>
        <end position="307"/>
    </location>
</feature>
<dbReference type="Proteomes" id="UP000235388">
    <property type="component" value="Unassembled WGS sequence"/>
</dbReference>
<dbReference type="GO" id="GO:0071051">
    <property type="term" value="P:poly(A)-dependent snoRNA 3'-end processing"/>
    <property type="evidence" value="ECO:0007669"/>
    <property type="project" value="TreeGrafter"/>
</dbReference>
<evidence type="ECO:0000256" key="1">
    <source>
        <dbReference type="ARBA" id="ARBA00004123"/>
    </source>
</evidence>
<dbReference type="SUPFAM" id="SSF54211">
    <property type="entry name" value="Ribosomal protein S5 domain 2-like"/>
    <property type="match status" value="1"/>
</dbReference>
<proteinExistence type="inferred from homology"/>
<comment type="caution">
    <text evidence="8">The sequence shown here is derived from an EMBL/GenBank/DDBJ whole genome shotgun (WGS) entry which is preliminary data.</text>
</comment>
<organism evidence="8 11">
    <name type="scientific">Puccinia coronata f. sp. avenae</name>
    <dbReference type="NCBI Taxonomy" id="200324"/>
    <lineage>
        <taxon>Eukaryota</taxon>
        <taxon>Fungi</taxon>
        <taxon>Dikarya</taxon>
        <taxon>Basidiomycota</taxon>
        <taxon>Pucciniomycotina</taxon>
        <taxon>Pucciniomycetes</taxon>
        <taxon>Pucciniales</taxon>
        <taxon>Pucciniaceae</taxon>
        <taxon>Puccinia</taxon>
    </lineage>
</organism>
<dbReference type="CDD" id="cd11372">
    <property type="entry name" value="RNase_PH_RRP46"/>
    <property type="match status" value="1"/>
</dbReference>
<evidence type="ECO:0000256" key="4">
    <source>
        <dbReference type="ARBA" id="ARBA00022835"/>
    </source>
</evidence>
<protein>
    <recommendedName>
        <fullName evidence="7">Exoribonuclease phosphorolytic domain-containing protein</fullName>
    </recommendedName>
</protein>
<comment type="subcellular location">
    <subcellularLocation>
        <location evidence="1">Nucleus</location>
    </subcellularLocation>
</comment>
<dbReference type="OrthoDB" id="27298at2759"/>
<dbReference type="EMBL" id="PGCI01000069">
    <property type="protein sequence ID" value="PLW43301.1"/>
    <property type="molecule type" value="Genomic_DNA"/>
</dbReference>
<dbReference type="GO" id="GO:0034475">
    <property type="term" value="P:U4 snRNA 3'-end processing"/>
    <property type="evidence" value="ECO:0007669"/>
    <property type="project" value="TreeGrafter"/>
</dbReference>
<evidence type="ECO:0000256" key="6">
    <source>
        <dbReference type="SAM" id="MobiDB-lite"/>
    </source>
</evidence>
<dbReference type="STRING" id="200324.A0A2N5S6I3"/>
<evidence type="ECO:0000313" key="8">
    <source>
        <dbReference type="EMBL" id="PLW08838.1"/>
    </source>
</evidence>
<dbReference type="PANTHER" id="PTHR11953">
    <property type="entry name" value="EXOSOME COMPLEX COMPONENT"/>
    <property type="match status" value="1"/>
</dbReference>
<evidence type="ECO:0000313" key="10">
    <source>
        <dbReference type="EMBL" id="PLW58807.1"/>
    </source>
</evidence>
<evidence type="ECO:0000256" key="3">
    <source>
        <dbReference type="ARBA" id="ARBA00022552"/>
    </source>
</evidence>
<dbReference type="GO" id="GO:0006364">
    <property type="term" value="P:rRNA processing"/>
    <property type="evidence" value="ECO:0007669"/>
    <property type="project" value="UniProtKB-KW"/>
</dbReference>
<dbReference type="Pfam" id="PF01138">
    <property type="entry name" value="RNase_PH"/>
    <property type="match status" value="1"/>
</dbReference>
<dbReference type="AlphaFoldDB" id="A0A2N5S6I3"/>
<dbReference type="GO" id="GO:0016075">
    <property type="term" value="P:rRNA catabolic process"/>
    <property type="evidence" value="ECO:0007669"/>
    <property type="project" value="TreeGrafter"/>
</dbReference>
<accession>A0A2N5S6I3</accession>
<dbReference type="GO" id="GO:0003723">
    <property type="term" value="F:RNA binding"/>
    <property type="evidence" value="ECO:0007669"/>
    <property type="project" value="TreeGrafter"/>
</dbReference>
<comment type="similarity">
    <text evidence="2">Belongs to the RNase PH family.</text>
</comment>
<dbReference type="Proteomes" id="UP000235392">
    <property type="component" value="Unassembled WGS sequence"/>
</dbReference>
<dbReference type="InterPro" id="IPR027408">
    <property type="entry name" value="PNPase/RNase_PH_dom_sf"/>
</dbReference>
<dbReference type="EMBL" id="PGCJ01001138">
    <property type="protein sequence ID" value="PLW08838.1"/>
    <property type="molecule type" value="Genomic_DNA"/>
</dbReference>
<keyword evidence="11" id="KW-1185">Reference proteome</keyword>
<name>A0A2N5S6I3_9BASI</name>
<reference evidence="11 12" key="1">
    <citation type="submission" date="2017-11" db="EMBL/GenBank/DDBJ databases">
        <title>De novo assembly and phasing of dikaryotic genomes from two isolates of Puccinia coronata f. sp. avenae, the causal agent of oat crown rust.</title>
        <authorList>
            <person name="Miller M.E."/>
            <person name="Zhang Y."/>
            <person name="Omidvar V."/>
            <person name="Sperschneider J."/>
            <person name="Schwessinger B."/>
            <person name="Raley C."/>
            <person name="Palmer J.M."/>
            <person name="Garnica D."/>
            <person name="Upadhyaya N."/>
            <person name="Rathjen J."/>
            <person name="Taylor J.M."/>
            <person name="Park R.F."/>
            <person name="Dodds P.N."/>
            <person name="Hirsch C.D."/>
            <person name="Kianian S.F."/>
            <person name="Figueroa M."/>
        </authorList>
    </citation>
    <scope>NUCLEOTIDE SEQUENCE [LARGE SCALE GENOMIC DNA]</scope>
    <source>
        <strain evidence="8">12NC29</strain>
        <strain evidence="9">12SD80</strain>
    </source>
</reference>
<dbReference type="SUPFAM" id="SSF55666">
    <property type="entry name" value="Ribonuclease PH domain 2-like"/>
    <property type="match status" value="1"/>
</dbReference>
<keyword evidence="4" id="KW-0271">Exosome</keyword>
<evidence type="ECO:0000313" key="11">
    <source>
        <dbReference type="Proteomes" id="UP000235388"/>
    </source>
</evidence>
<sequence length="307" mass="33380">MSILRSDSRTEADVRTLTMCMSVLSRSDGSGQFSFGDLKALSSVNGPAEVRIRDEKPTESFVEVHVVPVCGLPGPPMKSLAYSIKQFFAPLILVKKYPRSLIQINLQTLAKPSDRWTTSFSTESPEQTKVNLVDEIQSVTEKAALINAASLALMDSGICMRGCGFAVGVAIIPSSAAALNQTQDSSNQADHVVLDPNPAEESSAKSLHLIGVHFGHLFNTPSSSGDNIGRVTLCESNGTFDYEQLQTVLKYASLATQQIHAFVRRSCETVYQEQEENNNYSELTGQPSAALNTNTSSESRKKKKKNK</sequence>
<dbReference type="GO" id="GO:0000177">
    <property type="term" value="C:cytoplasmic exosome (RNase complex)"/>
    <property type="evidence" value="ECO:0007669"/>
    <property type="project" value="TreeGrafter"/>
</dbReference>
<evidence type="ECO:0000256" key="5">
    <source>
        <dbReference type="ARBA" id="ARBA00023242"/>
    </source>
</evidence>
<feature type="compositionally biased region" description="Polar residues" evidence="6">
    <location>
        <begin position="281"/>
        <end position="297"/>
    </location>
</feature>
<dbReference type="GO" id="GO:0071028">
    <property type="term" value="P:nuclear mRNA surveillance"/>
    <property type="evidence" value="ECO:0007669"/>
    <property type="project" value="TreeGrafter"/>
</dbReference>
<dbReference type="GO" id="GO:0005730">
    <property type="term" value="C:nucleolus"/>
    <property type="evidence" value="ECO:0007669"/>
    <property type="project" value="TreeGrafter"/>
</dbReference>
<evidence type="ECO:0000313" key="9">
    <source>
        <dbReference type="EMBL" id="PLW43301.1"/>
    </source>
</evidence>
<dbReference type="InterPro" id="IPR050080">
    <property type="entry name" value="RNase_PH"/>
</dbReference>
<feature type="domain" description="Exoribonuclease phosphorolytic" evidence="7">
    <location>
        <begin position="14"/>
        <end position="158"/>
    </location>
</feature>
<evidence type="ECO:0000259" key="7">
    <source>
        <dbReference type="Pfam" id="PF01138"/>
    </source>
</evidence>
<keyword evidence="3" id="KW-0698">rRNA processing</keyword>
<evidence type="ECO:0000256" key="2">
    <source>
        <dbReference type="ARBA" id="ARBA00006678"/>
    </source>
</evidence>
<dbReference type="EMBL" id="PGCJ01000001">
    <property type="protein sequence ID" value="PLW58807.1"/>
    <property type="molecule type" value="Genomic_DNA"/>
</dbReference>
<dbReference type="InterPro" id="IPR001247">
    <property type="entry name" value="ExoRNase_PH_dom1"/>
</dbReference>
<dbReference type="PANTHER" id="PTHR11953:SF1">
    <property type="entry name" value="EXOSOME COMPLEX COMPONENT RRP46"/>
    <property type="match status" value="1"/>
</dbReference>
<evidence type="ECO:0000313" key="12">
    <source>
        <dbReference type="Proteomes" id="UP000235392"/>
    </source>
</evidence>
<gene>
    <name evidence="10" type="ORF">PCANC_00231</name>
    <name evidence="8" type="ORF">PCANC_16607</name>
    <name evidence="9" type="ORF">PCASD_06136</name>
</gene>
<keyword evidence="5" id="KW-0539">Nucleus</keyword>
<dbReference type="Gene3D" id="3.30.230.70">
    <property type="entry name" value="GHMP Kinase, N-terminal domain"/>
    <property type="match status" value="1"/>
</dbReference>
<dbReference type="GO" id="GO:0000176">
    <property type="term" value="C:nuclear exosome (RNase complex)"/>
    <property type="evidence" value="ECO:0007669"/>
    <property type="project" value="UniProtKB-ARBA"/>
</dbReference>
<dbReference type="InterPro" id="IPR020568">
    <property type="entry name" value="Ribosomal_Su5_D2-typ_SF"/>
</dbReference>
<dbReference type="InterPro" id="IPR036345">
    <property type="entry name" value="ExoRNase_PH_dom2_sf"/>
</dbReference>